<feature type="transmembrane region" description="Helical" evidence="2">
    <location>
        <begin position="30"/>
        <end position="52"/>
    </location>
</feature>
<reference evidence="3 4" key="1">
    <citation type="submission" date="2017-06" db="EMBL/GenBank/DDBJ databases">
        <title>Comparative genomic analysis of Ambrosia Fusariam Clade fungi.</title>
        <authorList>
            <person name="Stajich J.E."/>
            <person name="Carrillo J."/>
            <person name="Kijimoto T."/>
            <person name="Eskalen A."/>
            <person name="O'Donnell K."/>
            <person name="Kasson M."/>
        </authorList>
    </citation>
    <scope>NUCLEOTIDE SEQUENCE [LARGE SCALE GENOMIC DNA]</scope>
    <source>
        <strain evidence="3 4">NRRL62606</strain>
    </source>
</reference>
<keyword evidence="2" id="KW-0812">Transmembrane</keyword>
<feature type="region of interest" description="Disordered" evidence="1">
    <location>
        <begin position="79"/>
        <end position="105"/>
    </location>
</feature>
<evidence type="ECO:0000313" key="3">
    <source>
        <dbReference type="EMBL" id="RSL83079.1"/>
    </source>
</evidence>
<keyword evidence="2" id="KW-0472">Membrane</keyword>
<feature type="transmembrane region" description="Helical" evidence="2">
    <location>
        <begin position="135"/>
        <end position="155"/>
    </location>
</feature>
<protein>
    <submittedName>
        <fullName evidence="3">Uncharacterized protein</fullName>
    </submittedName>
</protein>
<keyword evidence="2" id="KW-1133">Transmembrane helix</keyword>
<evidence type="ECO:0000313" key="4">
    <source>
        <dbReference type="Proteomes" id="UP000287972"/>
    </source>
</evidence>
<dbReference type="EMBL" id="NKCL01000089">
    <property type="protein sequence ID" value="RSL83079.1"/>
    <property type="molecule type" value="Genomic_DNA"/>
</dbReference>
<proteinExistence type="predicted"/>
<evidence type="ECO:0000256" key="2">
    <source>
        <dbReference type="SAM" id="Phobius"/>
    </source>
</evidence>
<dbReference type="Proteomes" id="UP000287972">
    <property type="component" value="Unassembled WGS sequence"/>
</dbReference>
<keyword evidence="4" id="KW-1185">Reference proteome</keyword>
<feature type="transmembrane region" description="Helical" evidence="2">
    <location>
        <begin position="167"/>
        <end position="188"/>
    </location>
</feature>
<name>A0A428RZS5_9HYPO</name>
<evidence type="ECO:0000256" key="1">
    <source>
        <dbReference type="SAM" id="MobiDB-lite"/>
    </source>
</evidence>
<sequence>MNMVAIAGAIVAQIAITGLSLEAISQAHWTAAAFLVVSLIFGLISVYVAFIVQQELNGLLGSGGFADWLSLTPSAQELPPNRYSRSRHPAVPQTQESSQPRTEAVPRVEHSPVDLYLHREPSALAAIMMATPSGLLGLSLNAFIFGLGIYLGSVYTGNLVPGFGKGGSLGILIFYIVAATMGTFLYMFPRLLKSSETQG</sequence>
<dbReference type="AlphaFoldDB" id="A0A428RZS5"/>
<organism evidence="3 4">
    <name type="scientific">Fusarium floridanum</name>
    <dbReference type="NCBI Taxonomy" id="1325733"/>
    <lineage>
        <taxon>Eukaryota</taxon>
        <taxon>Fungi</taxon>
        <taxon>Dikarya</taxon>
        <taxon>Ascomycota</taxon>
        <taxon>Pezizomycotina</taxon>
        <taxon>Sordariomycetes</taxon>
        <taxon>Hypocreomycetidae</taxon>
        <taxon>Hypocreales</taxon>
        <taxon>Nectriaceae</taxon>
        <taxon>Fusarium</taxon>
        <taxon>Fusarium solani species complex</taxon>
    </lineage>
</organism>
<feature type="compositionally biased region" description="Polar residues" evidence="1">
    <location>
        <begin position="92"/>
        <end position="101"/>
    </location>
</feature>
<gene>
    <name evidence="3" type="ORF">CEP51_004717</name>
</gene>
<comment type="caution">
    <text evidence="3">The sequence shown here is derived from an EMBL/GenBank/DDBJ whole genome shotgun (WGS) entry which is preliminary data.</text>
</comment>
<accession>A0A428RZS5</accession>